<evidence type="ECO:0000259" key="3">
    <source>
        <dbReference type="Pfam" id="PF00561"/>
    </source>
</evidence>
<dbReference type="Proteomes" id="UP001569414">
    <property type="component" value="Unassembled WGS sequence"/>
</dbReference>
<gene>
    <name evidence="4" type="ORF">ACCI51_01775</name>
</gene>
<evidence type="ECO:0000256" key="2">
    <source>
        <dbReference type="SAM" id="SignalP"/>
    </source>
</evidence>
<dbReference type="EMBL" id="JBGMEL010000001">
    <property type="protein sequence ID" value="MFA0789255.1"/>
    <property type="molecule type" value="Genomic_DNA"/>
</dbReference>
<feature type="chain" id="PRO_5046278845" evidence="2">
    <location>
        <begin position="24"/>
        <end position="295"/>
    </location>
</feature>
<keyword evidence="5" id="KW-1185">Reference proteome</keyword>
<dbReference type="PANTHER" id="PTHR43798">
    <property type="entry name" value="MONOACYLGLYCEROL LIPASE"/>
    <property type="match status" value="1"/>
</dbReference>
<evidence type="ECO:0000256" key="1">
    <source>
        <dbReference type="ARBA" id="ARBA00022801"/>
    </source>
</evidence>
<dbReference type="SUPFAM" id="SSF53474">
    <property type="entry name" value="alpha/beta-Hydrolases"/>
    <property type="match status" value="1"/>
</dbReference>
<dbReference type="InterPro" id="IPR029058">
    <property type="entry name" value="AB_hydrolase_fold"/>
</dbReference>
<reference evidence="4 5" key="1">
    <citation type="submission" date="2024-08" db="EMBL/GenBank/DDBJ databases">
        <authorList>
            <person name="Ishaq N."/>
        </authorList>
    </citation>
    <scope>NUCLEOTIDE SEQUENCE [LARGE SCALE GENOMIC DNA]</scope>
    <source>
        <strain evidence="4 5">JCM 30400</strain>
    </source>
</reference>
<feature type="signal peptide" evidence="2">
    <location>
        <begin position="1"/>
        <end position="23"/>
    </location>
</feature>
<evidence type="ECO:0000313" key="5">
    <source>
        <dbReference type="Proteomes" id="UP001569414"/>
    </source>
</evidence>
<dbReference type="PANTHER" id="PTHR43798:SF31">
    <property type="entry name" value="AB HYDROLASE SUPERFAMILY PROTEIN YCLE"/>
    <property type="match status" value="1"/>
</dbReference>
<protein>
    <submittedName>
        <fullName evidence="4">Alpha/beta fold hydrolase</fullName>
    </submittedName>
</protein>
<feature type="domain" description="AB hydrolase-1" evidence="3">
    <location>
        <begin position="45"/>
        <end position="243"/>
    </location>
</feature>
<dbReference type="RefSeq" id="WP_371842385.1">
    <property type="nucleotide sequence ID" value="NZ_JBGMEL010000001.1"/>
</dbReference>
<organism evidence="4 5">
    <name type="scientific">Microbulbifer echini</name>
    <dbReference type="NCBI Taxonomy" id="1529067"/>
    <lineage>
        <taxon>Bacteria</taxon>
        <taxon>Pseudomonadati</taxon>
        <taxon>Pseudomonadota</taxon>
        <taxon>Gammaproteobacteria</taxon>
        <taxon>Cellvibrionales</taxon>
        <taxon>Microbulbiferaceae</taxon>
        <taxon>Microbulbifer</taxon>
    </lineage>
</organism>
<dbReference type="Gene3D" id="3.40.50.1820">
    <property type="entry name" value="alpha/beta hydrolase"/>
    <property type="match status" value="1"/>
</dbReference>
<name>A0ABV4NIU5_9GAMM</name>
<dbReference type="InterPro" id="IPR000073">
    <property type="entry name" value="AB_hydrolase_1"/>
</dbReference>
<dbReference type="Pfam" id="PF00561">
    <property type="entry name" value="Abhydrolase_1"/>
    <property type="match status" value="1"/>
</dbReference>
<accession>A0ABV4NIU5</accession>
<comment type="caution">
    <text evidence="4">The sequence shown here is derived from an EMBL/GenBank/DDBJ whole genome shotgun (WGS) entry which is preliminary data.</text>
</comment>
<keyword evidence="2" id="KW-0732">Signal</keyword>
<proteinExistence type="predicted"/>
<keyword evidence="1 4" id="KW-0378">Hydrolase</keyword>
<dbReference type="InterPro" id="IPR050266">
    <property type="entry name" value="AB_hydrolase_sf"/>
</dbReference>
<sequence>MKKIKFLINIVVILTLSIGNLTAEEVKIDETLTIHYKQVGEGDTTIIFIPGWMMSTDVFEHQLAHFEGSKKYRALTYDPRGQGKSSKPVEGHTYQQHARDLARLIDKLDLENIILAGWSYGVTEQLAYLNQFGTDKLKAMIMIDTGPDITGATRDEWVWYLNDDSDGYSRGFTEGIIENREKVIAEFSEWMLENPTPEKVTWVSNIARQTSSSVASINNATGFYLDYSRDLISQEGKLPLLYIVRQEMKEVADRWIKANTPSATAVYMGKHMMFWERPKAFNHALDNFLSSIEGK</sequence>
<evidence type="ECO:0000313" key="4">
    <source>
        <dbReference type="EMBL" id="MFA0789255.1"/>
    </source>
</evidence>
<dbReference type="GO" id="GO:0016787">
    <property type="term" value="F:hydrolase activity"/>
    <property type="evidence" value="ECO:0007669"/>
    <property type="project" value="UniProtKB-KW"/>
</dbReference>